<dbReference type="RefSeq" id="WP_193537704.1">
    <property type="nucleotide sequence ID" value="NZ_JADCLJ010000021.1"/>
</dbReference>
<dbReference type="InterPro" id="IPR000182">
    <property type="entry name" value="GNAT_dom"/>
</dbReference>
<name>A0ABR9QL87_9BACI</name>
<protein>
    <submittedName>
        <fullName evidence="2">GNAT family N-acetyltransferase</fullName>
    </submittedName>
</protein>
<keyword evidence="3" id="KW-1185">Reference proteome</keyword>
<dbReference type="Gene3D" id="3.40.630.30">
    <property type="match status" value="1"/>
</dbReference>
<dbReference type="EMBL" id="JADCLJ010000021">
    <property type="protein sequence ID" value="MBE4909260.1"/>
    <property type="molecule type" value="Genomic_DNA"/>
</dbReference>
<organism evidence="2 3">
    <name type="scientific">Litchfieldia luteola</name>
    <dbReference type="NCBI Taxonomy" id="682179"/>
    <lineage>
        <taxon>Bacteria</taxon>
        <taxon>Bacillati</taxon>
        <taxon>Bacillota</taxon>
        <taxon>Bacilli</taxon>
        <taxon>Bacillales</taxon>
        <taxon>Bacillaceae</taxon>
        <taxon>Litchfieldia</taxon>
    </lineage>
</organism>
<reference evidence="2 3" key="1">
    <citation type="submission" date="2020-10" db="EMBL/GenBank/DDBJ databases">
        <title>Bacillus sp. HD4P25, an endophyte from a halophyte.</title>
        <authorList>
            <person name="Sun J.-Q."/>
        </authorList>
    </citation>
    <scope>NUCLEOTIDE SEQUENCE [LARGE SCALE GENOMIC DNA]</scope>
    <source>
        <strain evidence="2 3">YIM 93174</strain>
    </source>
</reference>
<comment type="caution">
    <text evidence="2">The sequence shown here is derived from an EMBL/GenBank/DDBJ whole genome shotgun (WGS) entry which is preliminary data.</text>
</comment>
<gene>
    <name evidence="2" type="ORF">IMZ08_14430</name>
</gene>
<sequence>MNQMKAITYKRIDQLEDINKVVALQVDIWSQDVVSPQPQLVASINHGGLVIGAFAGEQLVGFCYGFAGFNDGEAYLVSHMTGILPEYQNRGIGYELKIKQREWAINTGYKKIVWTYDPLEIRNGYFNLCKLGAYSKRYIPSYYGEMKDKLNKGLPTDRLLIEWDICSKRVENAIFTSGSNHTNNEYQLLLNWEHGIEFPTPLPLEHNFDLSQNGYRVPVPSNIQFIKQHNSDVAFAWRYAVRTSLSNALSCGYIIKRVQKEQDADIHFYVVENTLTEG</sequence>
<evidence type="ECO:0000259" key="1">
    <source>
        <dbReference type="PROSITE" id="PS51186"/>
    </source>
</evidence>
<accession>A0ABR9QL87</accession>
<dbReference type="Pfam" id="PF00583">
    <property type="entry name" value="Acetyltransf_1"/>
    <property type="match status" value="1"/>
</dbReference>
<dbReference type="PANTHER" id="PTHR41700:SF1">
    <property type="entry name" value="N-ACETYLTRANSFERASE DOMAIN-CONTAINING PROTEIN"/>
    <property type="match status" value="1"/>
</dbReference>
<dbReference type="InterPro" id="IPR016181">
    <property type="entry name" value="Acyl_CoA_acyltransferase"/>
</dbReference>
<evidence type="ECO:0000313" key="2">
    <source>
        <dbReference type="EMBL" id="MBE4909260.1"/>
    </source>
</evidence>
<dbReference type="PROSITE" id="PS51186">
    <property type="entry name" value="GNAT"/>
    <property type="match status" value="1"/>
</dbReference>
<feature type="domain" description="N-acetyltransferase" evidence="1">
    <location>
        <begin position="7"/>
        <end position="151"/>
    </location>
</feature>
<dbReference type="InterPro" id="IPR038764">
    <property type="entry name" value="GNAT_N_AcTrfase_prd"/>
</dbReference>
<dbReference type="SUPFAM" id="SSF55729">
    <property type="entry name" value="Acyl-CoA N-acyltransferases (Nat)"/>
    <property type="match status" value="1"/>
</dbReference>
<dbReference type="CDD" id="cd04301">
    <property type="entry name" value="NAT_SF"/>
    <property type="match status" value="1"/>
</dbReference>
<dbReference type="PANTHER" id="PTHR41700">
    <property type="entry name" value="GCN5-RELATED N-ACETYLTRANSFERASE"/>
    <property type="match status" value="1"/>
</dbReference>
<proteinExistence type="predicted"/>
<evidence type="ECO:0000313" key="3">
    <source>
        <dbReference type="Proteomes" id="UP001516662"/>
    </source>
</evidence>
<dbReference type="Proteomes" id="UP001516662">
    <property type="component" value="Unassembled WGS sequence"/>
</dbReference>